<evidence type="ECO:0000313" key="3">
    <source>
        <dbReference type="Proteomes" id="UP000012960"/>
    </source>
</evidence>
<reference evidence="2" key="1">
    <citation type="submission" date="2021-05" db="UniProtKB">
        <authorList>
            <consortium name="EnsemblPlants"/>
        </authorList>
    </citation>
    <scope>IDENTIFICATION</scope>
    <source>
        <strain evidence="2">subsp. malaccensis</strain>
    </source>
</reference>
<accession>A0A804K195</accession>
<keyword evidence="1" id="KW-0812">Transmembrane</keyword>
<keyword evidence="1" id="KW-1133">Transmembrane helix</keyword>
<keyword evidence="1" id="KW-0472">Membrane</keyword>
<evidence type="ECO:0000256" key="1">
    <source>
        <dbReference type="SAM" id="Phobius"/>
    </source>
</evidence>
<name>A0A804K195_MUSAM</name>
<dbReference type="EnsemblPlants" id="Ma08_t00170.2">
    <property type="protein sequence ID" value="Ma08_p00170.2"/>
    <property type="gene ID" value="Ma08_g00170"/>
</dbReference>
<proteinExistence type="predicted"/>
<protein>
    <submittedName>
        <fullName evidence="2">Uncharacterized protein</fullName>
    </submittedName>
</protein>
<organism evidence="2 3">
    <name type="scientific">Musa acuminata subsp. malaccensis</name>
    <name type="common">Wild banana</name>
    <name type="synonym">Musa malaccensis</name>
    <dbReference type="NCBI Taxonomy" id="214687"/>
    <lineage>
        <taxon>Eukaryota</taxon>
        <taxon>Viridiplantae</taxon>
        <taxon>Streptophyta</taxon>
        <taxon>Embryophyta</taxon>
        <taxon>Tracheophyta</taxon>
        <taxon>Spermatophyta</taxon>
        <taxon>Magnoliopsida</taxon>
        <taxon>Liliopsida</taxon>
        <taxon>Zingiberales</taxon>
        <taxon>Musaceae</taxon>
        <taxon>Musa</taxon>
    </lineage>
</organism>
<sequence length="122" mass="13343">MDYKWLEFKASTLNNGAVKEEPIHEKPMSKETDISSDQALSGLADYNSTHAEKTITNLRGENSAANLLREKFLHEIAVVRRKRASRVEVGFSILSVVCVALVGTSLGYLSRSLGPSGNSSMD</sequence>
<dbReference type="Proteomes" id="UP000012960">
    <property type="component" value="Unplaced"/>
</dbReference>
<dbReference type="Gramene" id="Ma08_t00170.2">
    <property type="protein sequence ID" value="Ma08_p00170.2"/>
    <property type="gene ID" value="Ma08_g00170"/>
</dbReference>
<dbReference type="AlphaFoldDB" id="A0A804K195"/>
<evidence type="ECO:0000313" key="2">
    <source>
        <dbReference type="EnsemblPlants" id="Ma08_p00170.2"/>
    </source>
</evidence>
<keyword evidence="3" id="KW-1185">Reference proteome</keyword>
<feature type="transmembrane region" description="Helical" evidence="1">
    <location>
        <begin position="89"/>
        <end position="109"/>
    </location>
</feature>